<protein>
    <submittedName>
        <fullName evidence="2">Glycosyltransferase family 2 protein</fullName>
    </submittedName>
</protein>
<dbReference type="AlphaFoldDB" id="A0A2T4LJZ1"/>
<gene>
    <name evidence="2" type="ORF">BUY34_14555</name>
</gene>
<dbReference type="InterPro" id="IPR054028">
    <property type="entry name" value="TarS/TarP_linker"/>
</dbReference>
<feature type="non-terminal residue" evidence="2">
    <location>
        <position position="145"/>
    </location>
</feature>
<evidence type="ECO:0000313" key="3">
    <source>
        <dbReference type="Proteomes" id="UP000241208"/>
    </source>
</evidence>
<dbReference type="Proteomes" id="UP000241208">
    <property type="component" value="Unassembled WGS sequence"/>
</dbReference>
<feature type="non-terminal residue" evidence="2">
    <location>
        <position position="1"/>
    </location>
</feature>
<dbReference type="Pfam" id="PF22181">
    <property type="entry name" value="TarS_linker"/>
    <property type="match status" value="1"/>
</dbReference>
<dbReference type="EMBL" id="PYZR01000529">
    <property type="protein sequence ID" value="PTF52857.1"/>
    <property type="molecule type" value="Genomic_DNA"/>
</dbReference>
<comment type="caution">
    <text evidence="2">The sequence shown here is derived from an EMBL/GenBank/DDBJ whole genome shotgun (WGS) entry which is preliminary data.</text>
</comment>
<reference evidence="2 3" key="1">
    <citation type="journal article" date="2016" name="Front. Microbiol.">
        <title>Comprehensive Phylogenetic Analysis of Bovine Non-aureus Staphylococci Species Based on Whole-Genome Sequencing.</title>
        <authorList>
            <person name="Naushad S."/>
            <person name="Barkema H.W."/>
            <person name="Luby C."/>
            <person name="Condas L.A."/>
            <person name="Nobrega D.B."/>
            <person name="Carson D.A."/>
            <person name="De Buck J."/>
        </authorList>
    </citation>
    <scope>NUCLEOTIDE SEQUENCE [LARGE SCALE GENOMIC DNA]</scope>
    <source>
        <strain evidence="2 3">SNUC 3829</strain>
    </source>
</reference>
<accession>A0A2T4LJZ1</accession>
<name>A0A2T4LJZ1_9STAP</name>
<evidence type="ECO:0000259" key="1">
    <source>
        <dbReference type="Pfam" id="PF22181"/>
    </source>
</evidence>
<sequence length="145" mass="17170">LFTMKAYINAQKIAVLADKSYYYATKREGEHMSSAYVAPNEFYQVMSLIVDEILQRNLEHTNEILAKFIDRHFSFSRTKNFSLNIKAEQQQQWIEALGDFILRVPKEVDALVNAATRPLLYYARQKDFDHYQIVEESYRNGHYYN</sequence>
<organism evidence="2 3">
    <name type="scientific">Staphylococcus cohnii</name>
    <dbReference type="NCBI Taxonomy" id="29382"/>
    <lineage>
        <taxon>Bacteria</taxon>
        <taxon>Bacillati</taxon>
        <taxon>Bacillota</taxon>
        <taxon>Bacilli</taxon>
        <taxon>Bacillales</taxon>
        <taxon>Staphylococcaceae</taxon>
        <taxon>Staphylococcus</taxon>
        <taxon>Staphylococcus cohnii species complex</taxon>
    </lineage>
</organism>
<feature type="domain" description="TarS/TarP linker" evidence="1">
    <location>
        <begin position="39"/>
        <end position="132"/>
    </location>
</feature>
<dbReference type="GO" id="GO:0016740">
    <property type="term" value="F:transferase activity"/>
    <property type="evidence" value="ECO:0007669"/>
    <property type="project" value="UniProtKB-KW"/>
</dbReference>
<evidence type="ECO:0000313" key="2">
    <source>
        <dbReference type="EMBL" id="PTF52857.1"/>
    </source>
</evidence>
<proteinExistence type="predicted"/>
<keyword evidence="2" id="KW-0808">Transferase</keyword>